<keyword evidence="1" id="KW-1133">Transmembrane helix</keyword>
<keyword evidence="1" id="KW-0812">Transmembrane</keyword>
<dbReference type="EMBL" id="AACRKS010000020">
    <property type="protein sequence ID" value="EAL8130178.1"/>
    <property type="molecule type" value="Genomic_DNA"/>
</dbReference>
<dbReference type="Proteomes" id="UP000865592">
    <property type="component" value="Unassembled WGS sequence"/>
</dbReference>
<feature type="transmembrane region" description="Helical" evidence="1">
    <location>
        <begin position="36"/>
        <end position="55"/>
    </location>
</feature>
<dbReference type="EMBL" id="AACQNU010000021">
    <property type="protein sequence ID" value="EAL7091346.1"/>
    <property type="molecule type" value="Genomic_DNA"/>
</dbReference>
<protein>
    <submittedName>
        <fullName evidence="6">Uncharacterized protein</fullName>
    </submittedName>
</protein>
<reference evidence="10 11" key="1">
    <citation type="submission" date="2016-09" db="EMBL/GenBank/DDBJ databases">
        <title>Campylobacter genomics.</title>
        <authorList>
            <person name="Weis A.M."/>
            <person name="Weimer B.C."/>
            <person name="Gilpin B."/>
            <person name="Huang B.C."/>
            <person name="Kong N."/>
        </authorList>
    </citation>
    <scope>NUCLEOTIDE SEQUENCE [LARGE SCALE GENOMIC DNA]</scope>
    <source>
        <strain evidence="10 11">BCW_4735</strain>
    </source>
</reference>
<evidence type="ECO:0000313" key="2">
    <source>
        <dbReference type="EMBL" id="EAJ8481924.1"/>
    </source>
</evidence>
<evidence type="ECO:0000313" key="10">
    <source>
        <dbReference type="EMBL" id="OEY02617.1"/>
    </source>
</evidence>
<evidence type="ECO:0000313" key="9">
    <source>
        <dbReference type="EMBL" id="ECZ3441558.1"/>
    </source>
</evidence>
<evidence type="ECO:0000256" key="1">
    <source>
        <dbReference type="SAM" id="Phobius"/>
    </source>
</evidence>
<organism evidence="6">
    <name type="scientific">Campylobacter jejuni</name>
    <dbReference type="NCBI Taxonomy" id="197"/>
    <lineage>
        <taxon>Bacteria</taxon>
        <taxon>Pseudomonadati</taxon>
        <taxon>Campylobacterota</taxon>
        <taxon>Epsilonproteobacteria</taxon>
        <taxon>Campylobacterales</taxon>
        <taxon>Campylobacteraceae</taxon>
        <taxon>Campylobacter</taxon>
    </lineage>
</organism>
<dbReference type="EMBL" id="MKBD01000010">
    <property type="protein sequence ID" value="OEY02617.1"/>
    <property type="molecule type" value="Genomic_DNA"/>
</dbReference>
<reference evidence="6" key="4">
    <citation type="submission" date="2018-06" db="EMBL/GenBank/DDBJ databases">
        <authorList>
            <consortium name="NARMS: The National Antimicrobial Resistance Monitoring System"/>
        </authorList>
    </citation>
    <scope>NUCLEOTIDE SEQUENCE</scope>
    <source>
        <strain evidence="5">CVM N16C013</strain>
        <strain evidence="6">FSIS11811289</strain>
        <strain evidence="7">FSIS11811530</strain>
        <strain evidence="8">FSIS11811548</strain>
        <strain evidence="9">FSIS11924229</strain>
    </source>
</reference>
<dbReference type="EMBL" id="AACESY010000022">
    <property type="protein sequence ID" value="EAK2617191.1"/>
    <property type="molecule type" value="Genomic_DNA"/>
</dbReference>
<evidence type="ECO:0000313" key="8">
    <source>
        <dbReference type="EMBL" id="EAL8130178.1"/>
    </source>
</evidence>
<comment type="caution">
    <text evidence="6">The sequence shown here is derived from an EMBL/GenBank/DDBJ whole genome shotgun (WGS) entry which is preliminary data.</text>
</comment>
<feature type="transmembrane region" description="Helical" evidence="1">
    <location>
        <begin position="12"/>
        <end position="30"/>
    </location>
</feature>
<gene>
    <name evidence="10" type="ORF">A0K99_04590</name>
    <name evidence="4" type="ORF">APU83_08760</name>
    <name evidence="2" type="ORF">BOI95_08200</name>
    <name evidence="3" type="ORF">CJB59_07755</name>
    <name evidence="5" type="ORF">CNS02_04135</name>
    <name evidence="6" type="ORF">DRR09_07395</name>
    <name evidence="7" type="ORF">DUH84_04135</name>
    <name evidence="8" type="ORF">DW530_07430</name>
    <name evidence="9" type="ORF">F7N65_08815</name>
</gene>
<evidence type="ECO:0000313" key="11">
    <source>
        <dbReference type="Proteomes" id="UP000865592"/>
    </source>
</evidence>
<reference evidence="4" key="3">
    <citation type="submission" date="2018-05" db="EMBL/GenBank/DDBJ databases">
        <authorList>
            <consortium name="GenomeTrakr network: Whole genome sequencing for foodborne pathogen traceback"/>
        </authorList>
    </citation>
    <scope>NUCLEOTIDE SEQUENCE</scope>
    <source>
        <strain evidence="4">AK1117400155-2</strain>
    </source>
</reference>
<sequence>MNKLLKERRIIIFGNLFCIFILVFFTYINWNNLSMLIPAWIVISILEIILMIAYFDNKKGIQNYKNNIELYKNLAKDLNND</sequence>
<accession>A0A5T1SW25</accession>
<keyword evidence="1" id="KW-0472">Membrane</keyword>
<reference evidence="2" key="2">
    <citation type="submission" date="2018-05" db="EMBL/GenBank/DDBJ databases">
        <authorList>
            <consortium name="PulseNet: The National Subtyping Network for Foodborne Disease Surveillance"/>
            <person name="Tarr C.L."/>
            <person name="Trees E."/>
            <person name="Katz L.S."/>
            <person name="Carleton-Romer H.A."/>
            <person name="Stroika S."/>
            <person name="Kucerova Z."/>
            <person name="Roache K.F."/>
            <person name="Sabol A.L."/>
            <person name="Besser J."/>
            <person name="Gerner-Smidt P."/>
        </authorList>
    </citation>
    <scope>NUCLEOTIDE SEQUENCE</scope>
    <source>
        <strain evidence="2">PNUSAC001039</strain>
        <strain evidence="3">PNUSAC002467</strain>
    </source>
</reference>
<dbReference type="EMBL" id="AALEXM010000019">
    <property type="protein sequence ID" value="ECZ3441558.1"/>
    <property type="molecule type" value="Genomic_DNA"/>
</dbReference>
<evidence type="ECO:0000313" key="5">
    <source>
        <dbReference type="EMBL" id="EAK7108932.1"/>
    </source>
</evidence>
<proteinExistence type="predicted"/>
<evidence type="ECO:0000313" key="7">
    <source>
        <dbReference type="EMBL" id="EAL7091346.1"/>
    </source>
</evidence>
<dbReference type="AlphaFoldDB" id="A0A5T1SW25"/>
<dbReference type="RefSeq" id="WP_002907791.1">
    <property type="nucleotide sequence ID" value="NZ_CAXRTZ010000001.1"/>
</dbReference>
<name>A0A5T1SW25_CAMJU</name>
<dbReference type="EMBL" id="AACPGQ010000020">
    <property type="protein sequence ID" value="EAL5585874.1"/>
    <property type="molecule type" value="Genomic_DNA"/>
</dbReference>
<dbReference type="EMBL" id="AACBFU010000015">
    <property type="protein sequence ID" value="EAJ8481924.1"/>
    <property type="molecule type" value="Genomic_DNA"/>
</dbReference>
<dbReference type="EMBL" id="AACINO010000018">
    <property type="protein sequence ID" value="EAK7108932.1"/>
    <property type="molecule type" value="Genomic_DNA"/>
</dbReference>
<evidence type="ECO:0000313" key="6">
    <source>
        <dbReference type="EMBL" id="EAL5585874.1"/>
    </source>
</evidence>
<evidence type="ECO:0000313" key="4">
    <source>
        <dbReference type="EMBL" id="EAK5837675.1"/>
    </source>
</evidence>
<dbReference type="EMBL" id="AACHLB010000014">
    <property type="protein sequence ID" value="EAK5837675.1"/>
    <property type="molecule type" value="Genomic_DNA"/>
</dbReference>
<evidence type="ECO:0000313" key="3">
    <source>
        <dbReference type="EMBL" id="EAK2617191.1"/>
    </source>
</evidence>